<organism evidence="1">
    <name type="scientific">Arundo donax</name>
    <name type="common">Giant reed</name>
    <name type="synonym">Donax arundinaceus</name>
    <dbReference type="NCBI Taxonomy" id="35708"/>
    <lineage>
        <taxon>Eukaryota</taxon>
        <taxon>Viridiplantae</taxon>
        <taxon>Streptophyta</taxon>
        <taxon>Embryophyta</taxon>
        <taxon>Tracheophyta</taxon>
        <taxon>Spermatophyta</taxon>
        <taxon>Magnoliopsida</taxon>
        <taxon>Liliopsida</taxon>
        <taxon>Poales</taxon>
        <taxon>Poaceae</taxon>
        <taxon>PACMAD clade</taxon>
        <taxon>Arundinoideae</taxon>
        <taxon>Arundineae</taxon>
        <taxon>Arundo</taxon>
    </lineage>
</organism>
<protein>
    <submittedName>
        <fullName evidence="1">Uncharacterized protein</fullName>
    </submittedName>
</protein>
<dbReference type="EMBL" id="GBRH01206466">
    <property type="protein sequence ID" value="JAD91429.1"/>
    <property type="molecule type" value="Transcribed_RNA"/>
</dbReference>
<dbReference type="AlphaFoldDB" id="A0A0A9DS57"/>
<accession>A0A0A9DS57</accession>
<proteinExistence type="predicted"/>
<sequence>MQSAYVLGSACCLGVSSFPCRSVCTEVCASLRNSDSAVMSTKCTGTRRSVGSTSCAPA</sequence>
<evidence type="ECO:0000313" key="1">
    <source>
        <dbReference type="EMBL" id="JAD91429.1"/>
    </source>
</evidence>
<reference evidence="1" key="1">
    <citation type="submission" date="2014-09" db="EMBL/GenBank/DDBJ databases">
        <authorList>
            <person name="Magalhaes I.L.F."/>
            <person name="Oliveira U."/>
            <person name="Santos F.R."/>
            <person name="Vidigal T.H.D.A."/>
            <person name="Brescovit A.D."/>
            <person name="Santos A.J."/>
        </authorList>
    </citation>
    <scope>NUCLEOTIDE SEQUENCE</scope>
    <source>
        <tissue evidence="1">Shoot tissue taken approximately 20 cm above the soil surface</tissue>
    </source>
</reference>
<name>A0A0A9DS57_ARUDO</name>
<reference evidence="1" key="2">
    <citation type="journal article" date="2015" name="Data Brief">
        <title>Shoot transcriptome of the giant reed, Arundo donax.</title>
        <authorList>
            <person name="Barrero R.A."/>
            <person name="Guerrero F.D."/>
            <person name="Moolhuijzen P."/>
            <person name="Goolsby J.A."/>
            <person name="Tidwell J."/>
            <person name="Bellgard S.E."/>
            <person name="Bellgard M.I."/>
        </authorList>
    </citation>
    <scope>NUCLEOTIDE SEQUENCE</scope>
    <source>
        <tissue evidence="1">Shoot tissue taken approximately 20 cm above the soil surface</tissue>
    </source>
</reference>